<protein>
    <submittedName>
        <fullName evidence="2">Uncharacterized protein</fullName>
    </submittedName>
</protein>
<name>A0A8T8DYC4_9EURY</name>
<evidence type="ECO:0000313" key="3">
    <source>
        <dbReference type="Proteomes" id="UP000637819"/>
    </source>
</evidence>
<keyword evidence="1" id="KW-0812">Transmembrane</keyword>
<dbReference type="GeneID" id="62876819"/>
<sequence length="223" mass="25361">MTKPKLPKARYSAVIVFVVGFVALCVWHYLGTELPDTILAAGLFLDVIGAAILAIPDIPTIHQLFFSGMVQSAVDHLEPEWTARESVLVEPETSEIFVDSLYIVEDISAEPILESELLKSVRRNPEPSTEGFYELRRAFHEGTNDTLWNHVFGFKAYEDENDERRIYVLHNKYEEPDVKIKSQFDNPFASIKNKLRRSDARFRRMGLSLLISGFILQGISLGM</sequence>
<dbReference type="AlphaFoldDB" id="A0A8T8DYC4"/>
<proteinExistence type="predicted"/>
<dbReference type="Proteomes" id="UP000637819">
    <property type="component" value="Chromosome"/>
</dbReference>
<reference evidence="2 3" key="1">
    <citation type="submission" date="2021-01" db="EMBL/GenBank/DDBJ databases">
        <title>Genome Sequence and Methylation Pattern of Haloterrigena salifodinae BOL5-1, An Extremely Halophilic Archaeon from a Bolivian Salt Mine.</title>
        <authorList>
            <person name="DasSarma P."/>
            <person name="Anton B.P."/>
            <person name="DasSarma S.L."/>
            <person name="von Ehrenheim H.A.L."/>
            <person name="Martinez F.L."/>
            <person name="Guzman D."/>
            <person name="Roberts R.J."/>
            <person name="DasSarma S."/>
        </authorList>
    </citation>
    <scope>NUCLEOTIDE SEQUENCE [LARGE SCALE GENOMIC DNA]</scope>
    <source>
        <strain evidence="2 3">BOL5-1</strain>
    </source>
</reference>
<dbReference type="RefSeq" id="WP_204747328.1">
    <property type="nucleotide sequence ID" value="NZ_CP069188.1"/>
</dbReference>
<feature type="transmembrane region" description="Helical" evidence="1">
    <location>
        <begin position="12"/>
        <end position="31"/>
    </location>
</feature>
<feature type="transmembrane region" description="Helical" evidence="1">
    <location>
        <begin position="202"/>
        <end position="221"/>
    </location>
</feature>
<dbReference type="EMBL" id="CP069188">
    <property type="protein sequence ID" value="QRV14578.1"/>
    <property type="molecule type" value="Genomic_DNA"/>
</dbReference>
<feature type="transmembrane region" description="Helical" evidence="1">
    <location>
        <begin position="37"/>
        <end position="55"/>
    </location>
</feature>
<dbReference type="KEGG" id="hsal:JMJ58_16805"/>
<keyword evidence="3" id="KW-1185">Reference proteome</keyword>
<organism evidence="2 3">
    <name type="scientific">Haloterrigena salifodinae</name>
    <dbReference type="NCBI Taxonomy" id="2675099"/>
    <lineage>
        <taxon>Archaea</taxon>
        <taxon>Methanobacteriati</taxon>
        <taxon>Methanobacteriota</taxon>
        <taxon>Stenosarchaea group</taxon>
        <taxon>Halobacteria</taxon>
        <taxon>Halobacteriales</taxon>
        <taxon>Natrialbaceae</taxon>
        <taxon>Haloterrigena</taxon>
    </lineage>
</organism>
<accession>A0A8T8DYC4</accession>
<evidence type="ECO:0000256" key="1">
    <source>
        <dbReference type="SAM" id="Phobius"/>
    </source>
</evidence>
<keyword evidence="1" id="KW-0472">Membrane</keyword>
<evidence type="ECO:0000313" key="2">
    <source>
        <dbReference type="EMBL" id="QRV14578.1"/>
    </source>
</evidence>
<keyword evidence="1" id="KW-1133">Transmembrane helix</keyword>
<gene>
    <name evidence="2" type="ORF">JMJ58_16805</name>
</gene>